<dbReference type="SUPFAM" id="SSF49695">
    <property type="entry name" value="gamma-Crystallin-like"/>
    <property type="match status" value="1"/>
</dbReference>
<evidence type="ECO:0000256" key="1">
    <source>
        <dbReference type="SAM" id="Phobius"/>
    </source>
</evidence>
<comment type="caution">
    <text evidence="2">The sequence shown here is derived from an EMBL/GenBank/DDBJ whole genome shotgun (WGS) entry which is preliminary data.</text>
</comment>
<evidence type="ECO:0000313" key="2">
    <source>
        <dbReference type="EMBL" id="MFD0999714.1"/>
    </source>
</evidence>
<keyword evidence="1" id="KW-1133">Transmembrane helix</keyword>
<keyword evidence="1" id="KW-0812">Transmembrane</keyword>
<name>A0ABW3K2D6_9BACT</name>
<sequence length="462" mass="51937">MEKRKSTGRRHHAYVFYFLLLIASYQSFSQHSIYTPVADALQANTHRTFLSSDGKYYLHNNAGNTFFNYWWQAHGMDVLLDAYLRTRNDVYKQRMKNLLLGTKDKNGGLYPTHYYDDMAWLAIASLRAYQNTNDAEYMTALQALWQDMKTGQHAGRGGALQWNKDAPHSFNACTNGPAIIFATRLYRINGNAQDLQTAKDIYTWMKGALIDPVNGAVWDSYNDSTNHTNKDWIFSYNVGTWIGAGLELYKVTGEQVYLDDAVKTAEYAMTNRLYNGVLWANETGDGDGGLFKGIFLRYLDQLAREGNIPPATRDRYINALKSTAQKVNTVAINKTNWLVNKDWNVTAETVTDYSTQLSGIMIMELASNFDKAFFFKDYNYGGYTAALVPGRYTKAQLNAMGILDNDISSLTVPKGYTVTVYVNDNFSGTSTTFTANTSYVGASWNDTISSLVISAAATPLHK</sequence>
<dbReference type="PANTHER" id="PTHR47791:SF3">
    <property type="entry name" value="MEIOTICALLY UP-REGULATED GENE 191 PROTEIN"/>
    <property type="match status" value="1"/>
</dbReference>
<dbReference type="InterPro" id="IPR053169">
    <property type="entry name" value="MUG_Protein"/>
</dbReference>
<dbReference type="Pfam" id="PF03663">
    <property type="entry name" value="Glyco_hydro_76"/>
    <property type="match status" value="1"/>
</dbReference>
<dbReference type="RefSeq" id="WP_377578649.1">
    <property type="nucleotide sequence ID" value="NZ_JBHTKA010000002.1"/>
</dbReference>
<reference evidence="3" key="1">
    <citation type="journal article" date="2019" name="Int. J. Syst. Evol. Microbiol.">
        <title>The Global Catalogue of Microorganisms (GCM) 10K type strain sequencing project: providing services to taxonomists for standard genome sequencing and annotation.</title>
        <authorList>
            <consortium name="The Broad Institute Genomics Platform"/>
            <consortium name="The Broad Institute Genome Sequencing Center for Infectious Disease"/>
            <person name="Wu L."/>
            <person name="Ma J."/>
        </authorList>
    </citation>
    <scope>NUCLEOTIDE SEQUENCE [LARGE SCALE GENOMIC DNA]</scope>
    <source>
        <strain evidence="3">CCUG 58938</strain>
    </source>
</reference>
<gene>
    <name evidence="2" type="ORF">ACFQ21_10365</name>
</gene>
<dbReference type="Gene3D" id="2.60.20.10">
    <property type="entry name" value="Crystallins"/>
    <property type="match status" value="1"/>
</dbReference>
<feature type="transmembrane region" description="Helical" evidence="1">
    <location>
        <begin position="12"/>
        <end position="28"/>
    </location>
</feature>
<proteinExistence type="predicted"/>
<accession>A0ABW3K2D6</accession>
<evidence type="ECO:0000313" key="3">
    <source>
        <dbReference type="Proteomes" id="UP001597112"/>
    </source>
</evidence>
<dbReference type="InterPro" id="IPR011024">
    <property type="entry name" value="G_crystallin-like"/>
</dbReference>
<dbReference type="PANTHER" id="PTHR47791">
    <property type="entry name" value="MEIOTICALLY UP-REGULATED GENE 191 PROTEIN"/>
    <property type="match status" value="1"/>
</dbReference>
<dbReference type="GO" id="GO:0016787">
    <property type="term" value="F:hydrolase activity"/>
    <property type="evidence" value="ECO:0007669"/>
    <property type="project" value="UniProtKB-KW"/>
</dbReference>
<keyword evidence="2" id="KW-0378">Hydrolase</keyword>
<dbReference type="InterPro" id="IPR008928">
    <property type="entry name" value="6-hairpin_glycosidase_sf"/>
</dbReference>
<protein>
    <submittedName>
        <fullName evidence="2">Glycoside hydrolase family 76 protein</fullName>
    </submittedName>
</protein>
<dbReference type="SUPFAM" id="SSF48208">
    <property type="entry name" value="Six-hairpin glycosidases"/>
    <property type="match status" value="1"/>
</dbReference>
<dbReference type="Gene3D" id="1.50.10.20">
    <property type="match status" value="1"/>
</dbReference>
<keyword evidence="1" id="KW-0472">Membrane</keyword>
<keyword evidence="3" id="KW-1185">Reference proteome</keyword>
<dbReference type="EMBL" id="JBHTKA010000002">
    <property type="protein sequence ID" value="MFD0999714.1"/>
    <property type="molecule type" value="Genomic_DNA"/>
</dbReference>
<dbReference type="Proteomes" id="UP001597112">
    <property type="component" value="Unassembled WGS sequence"/>
</dbReference>
<organism evidence="2 3">
    <name type="scientific">Ohtaekwangia kribbensis</name>
    <dbReference type="NCBI Taxonomy" id="688913"/>
    <lineage>
        <taxon>Bacteria</taxon>
        <taxon>Pseudomonadati</taxon>
        <taxon>Bacteroidota</taxon>
        <taxon>Cytophagia</taxon>
        <taxon>Cytophagales</taxon>
        <taxon>Fulvivirgaceae</taxon>
        <taxon>Ohtaekwangia</taxon>
    </lineage>
</organism>
<dbReference type="InterPro" id="IPR005198">
    <property type="entry name" value="Glyco_hydro_76"/>
</dbReference>